<dbReference type="Pfam" id="PF01648">
    <property type="entry name" value="ACPS"/>
    <property type="match status" value="1"/>
</dbReference>
<evidence type="ECO:0000256" key="2">
    <source>
        <dbReference type="ARBA" id="ARBA00022679"/>
    </source>
</evidence>
<dbReference type="RefSeq" id="WP_184844168.1">
    <property type="nucleotide sequence ID" value="NZ_JACHMN010000003.1"/>
</dbReference>
<sequence length="209" mass="21803">MPIVLVESTQDALARVPEPSALLTELERKRAAGFVFPADADTFVAAHLLVRVCAGLALGVDPAELTLVQTCPTCDLPTHGRPSIKEAPELAVSLSHSRGHVAACAGTGPIGIDIESTARGTDMAPIDKVLTPGEAALVKAAAQPGLAFLDFWVRKEALIKAGLATLDSLETVDLSADPTRWGGLHIAGWRDRSGVMAAVASPEPYEPLS</sequence>
<dbReference type="AlphaFoldDB" id="A0A841C2S1"/>
<comment type="caution">
    <text evidence="4">The sequence shown here is derived from an EMBL/GenBank/DDBJ whole genome shotgun (WGS) entry which is preliminary data.</text>
</comment>
<evidence type="ECO:0000313" key="5">
    <source>
        <dbReference type="Proteomes" id="UP000587527"/>
    </source>
</evidence>
<dbReference type="InterPro" id="IPR008278">
    <property type="entry name" value="4-PPantetheinyl_Trfase_dom"/>
</dbReference>
<keyword evidence="5" id="KW-1185">Reference proteome</keyword>
<dbReference type="GO" id="GO:0008897">
    <property type="term" value="F:holo-[acyl-carrier-protein] synthase activity"/>
    <property type="evidence" value="ECO:0007669"/>
    <property type="project" value="InterPro"/>
</dbReference>
<evidence type="ECO:0000313" key="4">
    <source>
        <dbReference type="EMBL" id="MBB5873260.1"/>
    </source>
</evidence>
<feature type="domain" description="4'-phosphopantetheinyl transferase" evidence="3">
    <location>
        <begin position="109"/>
        <end position="169"/>
    </location>
</feature>
<protein>
    <submittedName>
        <fullName evidence="4">4'-phosphopantetheinyl transferase</fullName>
        <ecNumber evidence="4">2.7.8.-</ecNumber>
    </submittedName>
</protein>
<gene>
    <name evidence="4" type="ORF">F4553_006694</name>
</gene>
<evidence type="ECO:0000259" key="3">
    <source>
        <dbReference type="Pfam" id="PF01648"/>
    </source>
</evidence>
<dbReference type="Gene3D" id="3.90.470.20">
    <property type="entry name" value="4'-phosphopantetheinyl transferase domain"/>
    <property type="match status" value="1"/>
</dbReference>
<organism evidence="4 5">
    <name type="scientific">Allocatelliglobosispora scoriae</name>
    <dbReference type="NCBI Taxonomy" id="643052"/>
    <lineage>
        <taxon>Bacteria</taxon>
        <taxon>Bacillati</taxon>
        <taxon>Actinomycetota</taxon>
        <taxon>Actinomycetes</taxon>
        <taxon>Micromonosporales</taxon>
        <taxon>Micromonosporaceae</taxon>
        <taxon>Allocatelliglobosispora</taxon>
    </lineage>
</organism>
<name>A0A841C2S1_9ACTN</name>
<dbReference type="EMBL" id="JACHMN010000003">
    <property type="protein sequence ID" value="MBB5873260.1"/>
    <property type="molecule type" value="Genomic_DNA"/>
</dbReference>
<dbReference type="InterPro" id="IPR050559">
    <property type="entry name" value="P-Pant_transferase_sf"/>
</dbReference>
<reference evidence="4 5" key="1">
    <citation type="submission" date="2020-08" db="EMBL/GenBank/DDBJ databases">
        <title>Sequencing the genomes of 1000 actinobacteria strains.</title>
        <authorList>
            <person name="Klenk H.-P."/>
        </authorList>
    </citation>
    <scope>NUCLEOTIDE SEQUENCE [LARGE SCALE GENOMIC DNA]</scope>
    <source>
        <strain evidence="4 5">DSM 45362</strain>
    </source>
</reference>
<dbReference type="GO" id="GO:0019878">
    <property type="term" value="P:lysine biosynthetic process via aminoadipic acid"/>
    <property type="evidence" value="ECO:0007669"/>
    <property type="project" value="TreeGrafter"/>
</dbReference>
<dbReference type="Proteomes" id="UP000587527">
    <property type="component" value="Unassembled WGS sequence"/>
</dbReference>
<evidence type="ECO:0000256" key="1">
    <source>
        <dbReference type="ARBA" id="ARBA00010990"/>
    </source>
</evidence>
<dbReference type="GO" id="GO:0005829">
    <property type="term" value="C:cytosol"/>
    <property type="evidence" value="ECO:0007669"/>
    <property type="project" value="TreeGrafter"/>
</dbReference>
<dbReference type="GO" id="GO:0000287">
    <property type="term" value="F:magnesium ion binding"/>
    <property type="evidence" value="ECO:0007669"/>
    <property type="project" value="InterPro"/>
</dbReference>
<comment type="similarity">
    <text evidence="1">Belongs to the P-Pant transferase superfamily. Gsp/Sfp/HetI/AcpT family.</text>
</comment>
<dbReference type="PANTHER" id="PTHR12215">
    <property type="entry name" value="PHOSPHOPANTETHEINE TRANSFERASE"/>
    <property type="match status" value="1"/>
</dbReference>
<dbReference type="SUPFAM" id="SSF56214">
    <property type="entry name" value="4'-phosphopantetheinyl transferase"/>
    <property type="match status" value="2"/>
</dbReference>
<dbReference type="InterPro" id="IPR037143">
    <property type="entry name" value="4-PPantetheinyl_Trfase_dom_sf"/>
</dbReference>
<proteinExistence type="inferred from homology"/>
<dbReference type="EC" id="2.7.8.-" evidence="4"/>
<dbReference type="PANTHER" id="PTHR12215:SF10">
    <property type="entry name" value="L-AMINOADIPATE-SEMIALDEHYDE DEHYDROGENASE-PHOSPHOPANTETHEINYL TRANSFERASE"/>
    <property type="match status" value="1"/>
</dbReference>
<accession>A0A841C2S1</accession>
<keyword evidence="2 4" id="KW-0808">Transferase</keyword>